<reference evidence="2" key="1">
    <citation type="submission" date="2022-12" db="EMBL/GenBank/DDBJ databases">
        <authorList>
            <person name="Alioto T."/>
            <person name="Alioto T."/>
            <person name="Gomez Garrido J."/>
        </authorList>
    </citation>
    <scope>NUCLEOTIDE SEQUENCE</scope>
</reference>
<feature type="compositionally biased region" description="Basic and acidic residues" evidence="1">
    <location>
        <begin position="89"/>
        <end position="106"/>
    </location>
</feature>
<organism evidence="2 3">
    <name type="scientific">Podarcis lilfordi</name>
    <name type="common">Lilford's wall lizard</name>
    <dbReference type="NCBI Taxonomy" id="74358"/>
    <lineage>
        <taxon>Eukaryota</taxon>
        <taxon>Metazoa</taxon>
        <taxon>Chordata</taxon>
        <taxon>Craniata</taxon>
        <taxon>Vertebrata</taxon>
        <taxon>Euteleostomi</taxon>
        <taxon>Lepidosauria</taxon>
        <taxon>Squamata</taxon>
        <taxon>Bifurcata</taxon>
        <taxon>Unidentata</taxon>
        <taxon>Episquamata</taxon>
        <taxon>Laterata</taxon>
        <taxon>Lacertibaenia</taxon>
        <taxon>Lacertidae</taxon>
        <taxon>Podarcis</taxon>
    </lineage>
</organism>
<gene>
    <name evidence="2" type="ORF">PODLI_1B003890</name>
</gene>
<dbReference type="Proteomes" id="UP001178461">
    <property type="component" value="Chromosome 17"/>
</dbReference>
<dbReference type="EMBL" id="OX395142">
    <property type="protein sequence ID" value="CAI5796148.1"/>
    <property type="molecule type" value="Genomic_DNA"/>
</dbReference>
<feature type="region of interest" description="Disordered" evidence="1">
    <location>
        <begin position="42"/>
        <end position="66"/>
    </location>
</feature>
<evidence type="ECO:0000313" key="2">
    <source>
        <dbReference type="EMBL" id="CAI5796148.1"/>
    </source>
</evidence>
<evidence type="ECO:0000313" key="3">
    <source>
        <dbReference type="Proteomes" id="UP001178461"/>
    </source>
</evidence>
<dbReference type="PANTHER" id="PTHR31466:SF1">
    <property type="entry name" value="RIKEN CDNA 4930433I11 GENE"/>
    <property type="match status" value="1"/>
</dbReference>
<dbReference type="AlphaFoldDB" id="A0AA35PSD0"/>
<feature type="region of interest" description="Disordered" evidence="1">
    <location>
        <begin position="79"/>
        <end position="106"/>
    </location>
</feature>
<keyword evidence="3" id="KW-1185">Reference proteome</keyword>
<dbReference type="InterPro" id="IPR040292">
    <property type="entry name" value="C2orf78-like"/>
</dbReference>
<proteinExistence type="predicted"/>
<dbReference type="PANTHER" id="PTHR31466">
    <property type="entry name" value="GENE 5591-RELATED"/>
    <property type="match status" value="1"/>
</dbReference>
<name>A0AA35PSD0_9SAUR</name>
<feature type="compositionally biased region" description="Polar residues" evidence="1">
    <location>
        <begin position="42"/>
        <end position="57"/>
    </location>
</feature>
<sequence length="137" mass="16247">MAIQLSAFLTRRWRPLDTIIRTVPNRPHQPAVPRQSSRFLSNIQSSATRAQPLQVQPPTSPPWRGDTYIPWRTLPDDLKESLPITEEQQPIREAMRRKAQREREEASHWTSVGRVKYFVEREKEMNISTCYGYPWRY</sequence>
<protein>
    <submittedName>
        <fullName evidence="2">Uncharacterized protein</fullName>
    </submittedName>
</protein>
<accession>A0AA35PSD0</accession>
<evidence type="ECO:0000256" key="1">
    <source>
        <dbReference type="SAM" id="MobiDB-lite"/>
    </source>
</evidence>